<evidence type="ECO:0000313" key="2">
    <source>
        <dbReference type="EMBL" id="SEJ16841.1"/>
    </source>
</evidence>
<accession>A0AAQ1GCF7</accession>
<dbReference type="Proteomes" id="UP000183529">
    <property type="component" value="Unassembled WGS sequence"/>
</dbReference>
<gene>
    <name evidence="2" type="ORF">SAMN05216550_10325</name>
</gene>
<feature type="compositionally biased region" description="Low complexity" evidence="1">
    <location>
        <begin position="71"/>
        <end position="115"/>
    </location>
</feature>
<dbReference type="EMBL" id="FNZM01000003">
    <property type="protein sequence ID" value="SEJ16841.1"/>
    <property type="molecule type" value="Genomic_DNA"/>
</dbReference>
<comment type="caution">
    <text evidence="2">The sequence shown here is derived from an EMBL/GenBank/DDBJ whole genome shotgun (WGS) entry which is preliminary data.</text>
</comment>
<reference evidence="2 3" key="1">
    <citation type="submission" date="2016-10" db="EMBL/GenBank/DDBJ databases">
        <authorList>
            <person name="Varghese N."/>
            <person name="Submissions S."/>
        </authorList>
    </citation>
    <scope>NUCLEOTIDE SEQUENCE [LARGE SCALE GENOMIC DNA]</scope>
    <source>
        <strain evidence="2 3">LMG 22274</strain>
    </source>
</reference>
<feature type="region of interest" description="Disordered" evidence="1">
    <location>
        <begin position="67"/>
        <end position="147"/>
    </location>
</feature>
<name>A0AAQ1GCF7_9BURK</name>
<evidence type="ECO:0000256" key="1">
    <source>
        <dbReference type="SAM" id="MobiDB-lite"/>
    </source>
</evidence>
<feature type="compositionally biased region" description="Polar residues" evidence="1">
    <location>
        <begin position="117"/>
        <end position="137"/>
    </location>
</feature>
<evidence type="ECO:0000313" key="3">
    <source>
        <dbReference type="Proteomes" id="UP000183529"/>
    </source>
</evidence>
<dbReference type="AlphaFoldDB" id="A0AAQ1GCF7"/>
<protein>
    <submittedName>
        <fullName evidence="2">Uncharacterized protein</fullName>
    </submittedName>
</protein>
<sequence length="147" mass="15257">MTVDFAPVRPLWWSAPRKRLSLPGARMSMRARAVTFVCAITACAFSACSDRADDARVSLTSGAARELADVQPSAQRAQPSQPSQQQPLAATFAPASDSTASNSTDTTSSATALPANTVRSPAQPSASDGAQSAQNEPLATPEIHTAD</sequence>
<proteinExistence type="predicted"/>
<organism evidence="2 3">
    <name type="scientific">Paraburkholderia tropica</name>
    <dbReference type="NCBI Taxonomy" id="92647"/>
    <lineage>
        <taxon>Bacteria</taxon>
        <taxon>Pseudomonadati</taxon>
        <taxon>Pseudomonadota</taxon>
        <taxon>Betaproteobacteria</taxon>
        <taxon>Burkholderiales</taxon>
        <taxon>Burkholderiaceae</taxon>
        <taxon>Paraburkholderia</taxon>
    </lineage>
</organism>